<evidence type="ECO:0000256" key="4">
    <source>
        <dbReference type="ARBA" id="ARBA00023242"/>
    </source>
</evidence>
<evidence type="ECO:0000256" key="1">
    <source>
        <dbReference type="ARBA" id="ARBA00004123"/>
    </source>
</evidence>
<feature type="region of interest" description="Disordered" evidence="7">
    <location>
        <begin position="1"/>
        <end position="84"/>
    </location>
</feature>
<dbReference type="PANTHER" id="PTHR24329:SF540">
    <property type="entry name" value="HOMEOBOX DOMAIN-CONTAINING PROTEIN"/>
    <property type="match status" value="1"/>
</dbReference>
<feature type="compositionally biased region" description="Low complexity" evidence="7">
    <location>
        <begin position="51"/>
        <end position="66"/>
    </location>
</feature>
<dbReference type="Proteomes" id="UP000269945">
    <property type="component" value="Unassembled WGS sequence"/>
</dbReference>
<dbReference type="FunFam" id="1.10.10.60:FF:000679">
    <property type="entry name" value="Homeobox protein aristaless"/>
    <property type="match status" value="1"/>
</dbReference>
<evidence type="ECO:0000313" key="9">
    <source>
        <dbReference type="EMBL" id="VCW76425.1"/>
    </source>
</evidence>
<reference evidence="9 10" key="1">
    <citation type="submission" date="2018-10" db="EMBL/GenBank/DDBJ databases">
        <authorList>
            <person name="Ekblom R."/>
            <person name="Jareborg N."/>
        </authorList>
    </citation>
    <scope>NUCLEOTIDE SEQUENCE [LARGE SCALE GENOMIC DNA]</scope>
    <source>
        <tissue evidence="9">Muscle</tissue>
    </source>
</reference>
<organism evidence="9 10">
    <name type="scientific">Gulo gulo</name>
    <name type="common">Wolverine</name>
    <name type="synonym">Gluton</name>
    <dbReference type="NCBI Taxonomy" id="48420"/>
    <lineage>
        <taxon>Eukaryota</taxon>
        <taxon>Metazoa</taxon>
        <taxon>Chordata</taxon>
        <taxon>Craniata</taxon>
        <taxon>Vertebrata</taxon>
        <taxon>Euteleostomi</taxon>
        <taxon>Mammalia</taxon>
        <taxon>Eutheria</taxon>
        <taxon>Laurasiatheria</taxon>
        <taxon>Carnivora</taxon>
        <taxon>Caniformia</taxon>
        <taxon>Musteloidea</taxon>
        <taxon>Mustelidae</taxon>
        <taxon>Guloninae</taxon>
        <taxon>Gulo</taxon>
    </lineage>
</organism>
<dbReference type="EMBL" id="CYRY02007334">
    <property type="protein sequence ID" value="VCW76425.1"/>
    <property type="molecule type" value="Genomic_DNA"/>
</dbReference>
<dbReference type="Gene3D" id="1.10.10.60">
    <property type="entry name" value="Homeodomain-like"/>
    <property type="match status" value="1"/>
</dbReference>
<dbReference type="InterPro" id="IPR001356">
    <property type="entry name" value="HD"/>
</dbReference>
<protein>
    <recommendedName>
        <fullName evidence="8">Homeobox domain-containing protein</fullName>
    </recommendedName>
</protein>
<dbReference type="SMART" id="SM00389">
    <property type="entry name" value="HOX"/>
    <property type="match status" value="1"/>
</dbReference>
<dbReference type="PRINTS" id="PR00031">
    <property type="entry name" value="HTHREPRESSR"/>
</dbReference>
<evidence type="ECO:0000256" key="7">
    <source>
        <dbReference type="SAM" id="MobiDB-lite"/>
    </source>
</evidence>
<dbReference type="SUPFAM" id="SSF46689">
    <property type="entry name" value="Homeodomain-like"/>
    <property type="match status" value="1"/>
</dbReference>
<dbReference type="InterPro" id="IPR000047">
    <property type="entry name" value="HTH_motif"/>
</dbReference>
<evidence type="ECO:0000313" key="10">
    <source>
        <dbReference type="Proteomes" id="UP000269945"/>
    </source>
</evidence>
<keyword evidence="3 5" id="KW-0371">Homeobox</keyword>
<feature type="compositionally biased region" description="Polar residues" evidence="7">
    <location>
        <begin position="1"/>
        <end position="21"/>
    </location>
</feature>
<dbReference type="AlphaFoldDB" id="A0A9X9LLS9"/>
<gene>
    <name evidence="9" type="ORF">BN2614_LOCUS1</name>
</gene>
<dbReference type="PROSITE" id="PS00027">
    <property type="entry name" value="HOMEOBOX_1"/>
    <property type="match status" value="1"/>
</dbReference>
<evidence type="ECO:0000256" key="6">
    <source>
        <dbReference type="RuleBase" id="RU000682"/>
    </source>
</evidence>
<feature type="non-terminal residue" evidence="9">
    <location>
        <position position="163"/>
    </location>
</feature>
<dbReference type="GO" id="GO:0000981">
    <property type="term" value="F:DNA-binding transcription factor activity, RNA polymerase II-specific"/>
    <property type="evidence" value="ECO:0007669"/>
    <property type="project" value="InterPro"/>
</dbReference>
<dbReference type="PROSITE" id="PS50071">
    <property type="entry name" value="HOMEOBOX_2"/>
    <property type="match status" value="1"/>
</dbReference>
<evidence type="ECO:0000256" key="2">
    <source>
        <dbReference type="ARBA" id="ARBA00023125"/>
    </source>
</evidence>
<comment type="subcellular location">
    <subcellularLocation>
        <location evidence="1 5 6">Nucleus</location>
    </subcellularLocation>
</comment>
<dbReference type="GO" id="GO:0000977">
    <property type="term" value="F:RNA polymerase II transcription regulatory region sequence-specific DNA binding"/>
    <property type="evidence" value="ECO:0007669"/>
    <property type="project" value="TreeGrafter"/>
</dbReference>
<dbReference type="InterPro" id="IPR009057">
    <property type="entry name" value="Homeodomain-like_sf"/>
</dbReference>
<keyword evidence="4 5" id="KW-0539">Nucleus</keyword>
<dbReference type="PANTHER" id="PTHR24329">
    <property type="entry name" value="HOMEOBOX PROTEIN ARISTALESS"/>
    <property type="match status" value="1"/>
</dbReference>
<dbReference type="InterPro" id="IPR017970">
    <property type="entry name" value="Homeobox_CS"/>
</dbReference>
<evidence type="ECO:0000256" key="3">
    <source>
        <dbReference type="ARBA" id="ARBA00023155"/>
    </source>
</evidence>
<evidence type="ECO:0000259" key="8">
    <source>
        <dbReference type="PROSITE" id="PS50071"/>
    </source>
</evidence>
<proteinExistence type="predicted"/>
<dbReference type="InterPro" id="IPR050649">
    <property type="entry name" value="Paired_Homeobox_TFs"/>
</dbReference>
<dbReference type="Pfam" id="PF00046">
    <property type="entry name" value="Homeodomain"/>
    <property type="match status" value="1"/>
</dbReference>
<sequence>GDLNFQGNLNSEGNLNFQDNVNLEGDINNEGNISHEEIVSYEGEGNHEVSGGVQELGQQQPEELPQAVAAEAPQPRSRPRGVQRNKFTPMQVQEVESVFQHTQYPDVVTRRELARRMGVTETRVQVWFKNRRAKCRRDERASTLRNAPPANLHHLFPLMLDGP</sequence>
<keyword evidence="10" id="KW-1185">Reference proteome</keyword>
<keyword evidence="2 5" id="KW-0238">DNA-binding</keyword>
<dbReference type="CDD" id="cd00086">
    <property type="entry name" value="homeodomain"/>
    <property type="match status" value="1"/>
</dbReference>
<feature type="domain" description="Homeobox" evidence="8">
    <location>
        <begin position="78"/>
        <end position="138"/>
    </location>
</feature>
<accession>A0A9X9LLS9</accession>
<dbReference type="GO" id="GO:0005634">
    <property type="term" value="C:nucleus"/>
    <property type="evidence" value="ECO:0007669"/>
    <property type="project" value="UniProtKB-SubCell"/>
</dbReference>
<name>A0A9X9LLS9_GULGU</name>
<evidence type="ECO:0000256" key="5">
    <source>
        <dbReference type="PROSITE-ProRule" id="PRU00108"/>
    </source>
</evidence>
<feature type="DNA-binding region" description="Homeobox" evidence="5">
    <location>
        <begin position="80"/>
        <end position="139"/>
    </location>
</feature>
<comment type="caution">
    <text evidence="9">The sequence shown here is derived from an EMBL/GenBank/DDBJ whole genome shotgun (WGS) entry which is preliminary data.</text>
</comment>